<keyword evidence="2" id="KW-1185">Reference proteome</keyword>
<evidence type="ECO:0000313" key="1">
    <source>
        <dbReference type="EMBL" id="BAF60015.1"/>
    </source>
</evidence>
<name>A5D156_PELTS</name>
<dbReference type="HOGENOM" id="CLU_2495125_0_0_9"/>
<proteinExistence type="predicted"/>
<dbReference type="AlphaFoldDB" id="A5D156"/>
<gene>
    <name evidence="1" type="ordered locus">PTH_1834</name>
</gene>
<evidence type="ECO:0000313" key="2">
    <source>
        <dbReference type="Proteomes" id="UP000006556"/>
    </source>
</evidence>
<accession>A5D156</accession>
<sequence length="86" mass="10265">MPNGRKRGKFEVSRVRRPVSQAGNVFIFCRRGRRRKRRWFVQRLQFPELRQLRAVVSFNLSFKKLFKAPLSFFAANCKKKESYGTP</sequence>
<organism evidence="1 2">
    <name type="scientific">Pelotomaculum thermopropionicum (strain DSM 13744 / JCM 10971 / SI)</name>
    <dbReference type="NCBI Taxonomy" id="370438"/>
    <lineage>
        <taxon>Bacteria</taxon>
        <taxon>Bacillati</taxon>
        <taxon>Bacillota</taxon>
        <taxon>Clostridia</taxon>
        <taxon>Eubacteriales</taxon>
        <taxon>Desulfotomaculaceae</taxon>
        <taxon>Pelotomaculum</taxon>
    </lineage>
</organism>
<protein>
    <submittedName>
        <fullName evidence="1">Uncharacterized protein</fullName>
    </submittedName>
</protein>
<reference evidence="2" key="1">
    <citation type="journal article" date="2008" name="Genome Res.">
        <title>The genome of Pelotomaculum thermopropionicum reveals niche-associated evolution in anaerobic microbiota.</title>
        <authorList>
            <person name="Kosaka T."/>
            <person name="Kato S."/>
            <person name="Shimoyama T."/>
            <person name="Ishii S."/>
            <person name="Abe T."/>
            <person name="Watanabe K."/>
        </authorList>
    </citation>
    <scope>NUCLEOTIDE SEQUENCE [LARGE SCALE GENOMIC DNA]</scope>
    <source>
        <strain evidence="2">DSM 13744 / JCM 10971 / SI</strain>
    </source>
</reference>
<dbReference type="Proteomes" id="UP000006556">
    <property type="component" value="Chromosome"/>
</dbReference>
<dbReference type="KEGG" id="pth:PTH_1834"/>
<dbReference type="EMBL" id="AP009389">
    <property type="protein sequence ID" value="BAF60015.1"/>
    <property type="molecule type" value="Genomic_DNA"/>
</dbReference>